<organism evidence="2 3">
    <name type="scientific">Diplodia corticola</name>
    <dbReference type="NCBI Taxonomy" id="236234"/>
    <lineage>
        <taxon>Eukaryota</taxon>
        <taxon>Fungi</taxon>
        <taxon>Dikarya</taxon>
        <taxon>Ascomycota</taxon>
        <taxon>Pezizomycotina</taxon>
        <taxon>Dothideomycetes</taxon>
        <taxon>Dothideomycetes incertae sedis</taxon>
        <taxon>Botryosphaeriales</taxon>
        <taxon>Botryosphaeriaceae</taxon>
        <taxon>Diplodia</taxon>
    </lineage>
</organism>
<gene>
    <name evidence="2" type="ORF">BKCO1_23000103</name>
</gene>
<feature type="region of interest" description="Disordered" evidence="1">
    <location>
        <begin position="231"/>
        <end position="250"/>
    </location>
</feature>
<feature type="compositionally biased region" description="Low complexity" evidence="1">
    <location>
        <begin position="80"/>
        <end position="100"/>
    </location>
</feature>
<dbReference type="Proteomes" id="UP000183809">
    <property type="component" value="Unassembled WGS sequence"/>
</dbReference>
<keyword evidence="3" id="KW-1185">Reference proteome</keyword>
<dbReference type="GeneID" id="31013168"/>
<evidence type="ECO:0000313" key="2">
    <source>
        <dbReference type="EMBL" id="OJD34399.1"/>
    </source>
</evidence>
<feature type="compositionally biased region" description="Low complexity" evidence="1">
    <location>
        <begin position="179"/>
        <end position="196"/>
    </location>
</feature>
<dbReference type="RefSeq" id="XP_020130659.1">
    <property type="nucleotide sequence ID" value="XM_020272908.1"/>
</dbReference>
<evidence type="ECO:0000256" key="1">
    <source>
        <dbReference type="SAM" id="MobiDB-lite"/>
    </source>
</evidence>
<sequence length="288" mass="31797">MPTFTNDEVFKYAHRIFEDMTFLQDAVTNNMSGKDSNDPVRKEYHHLLTELWTAHNKLGSQVARLKTACEQAEAEDNEHATNNNNNPLNHGHNSSSTSTTAVDGEASPRYEPTSPHDRHTHDPASPLPARSPSPVYQPTSPKYDPASHADQQQPTARPCYSIRLPVDHKDSSGSGSGSGSRPRSRSGFVDLTTTTTTPPPAGAARPQRPLVTTTIATGRARDSVGRFAKGLEELEEDENEEECKNDDDEEAIQFLGCRPASRKRRASAVQSSYDRRGTRSGSVRRRLF</sequence>
<name>A0A1J9S1D8_9PEZI</name>
<feature type="compositionally biased region" description="Acidic residues" evidence="1">
    <location>
        <begin position="233"/>
        <end position="250"/>
    </location>
</feature>
<accession>A0A1J9S1D8</accession>
<feature type="region of interest" description="Disordered" evidence="1">
    <location>
        <begin position="255"/>
        <end position="288"/>
    </location>
</feature>
<proteinExistence type="predicted"/>
<feature type="region of interest" description="Disordered" evidence="1">
    <location>
        <begin position="71"/>
        <end position="223"/>
    </location>
</feature>
<protein>
    <submittedName>
        <fullName evidence="2">Uncharacterized protein</fullName>
    </submittedName>
</protein>
<dbReference type="EMBL" id="MNUE01000023">
    <property type="protein sequence ID" value="OJD34399.1"/>
    <property type="molecule type" value="Genomic_DNA"/>
</dbReference>
<dbReference type="AlphaFoldDB" id="A0A1J9S1D8"/>
<comment type="caution">
    <text evidence="2">The sequence shown here is derived from an EMBL/GenBank/DDBJ whole genome shotgun (WGS) entry which is preliminary data.</text>
</comment>
<reference evidence="2 3" key="1">
    <citation type="submission" date="2016-10" db="EMBL/GenBank/DDBJ databases">
        <title>Proteomics and genomics reveal pathogen-plant mechanisms compatible with a hemibiotrophic lifestyle of Diplodia corticola.</title>
        <authorList>
            <person name="Fernandes I."/>
            <person name="De Jonge R."/>
            <person name="Van De Peer Y."/>
            <person name="Devreese B."/>
            <person name="Alves A."/>
            <person name="Esteves A.C."/>
        </authorList>
    </citation>
    <scope>NUCLEOTIDE SEQUENCE [LARGE SCALE GENOMIC DNA]</scope>
    <source>
        <strain evidence="2 3">CBS 112549</strain>
    </source>
</reference>
<evidence type="ECO:0000313" key="3">
    <source>
        <dbReference type="Proteomes" id="UP000183809"/>
    </source>
</evidence>